<dbReference type="Proteomes" id="UP000887581">
    <property type="component" value="Unplaced"/>
</dbReference>
<evidence type="ECO:0000313" key="2">
    <source>
        <dbReference type="Proteomes" id="UP000887581"/>
    </source>
</evidence>
<evidence type="ECO:0000259" key="1">
    <source>
        <dbReference type="SMART" id="SM01310"/>
    </source>
</evidence>
<dbReference type="InterPro" id="IPR029451">
    <property type="entry name" value="RICTOR_M"/>
</dbReference>
<evidence type="ECO:0000313" key="3">
    <source>
        <dbReference type="WBParaSite" id="sdigi.contig3.g422.t1"/>
    </source>
</evidence>
<name>A0A915PPK8_9BILA</name>
<dbReference type="InterPro" id="IPR029452">
    <property type="entry name" value="RICTOR_V"/>
</dbReference>
<dbReference type="InterPro" id="IPR016024">
    <property type="entry name" value="ARM-type_fold"/>
</dbReference>
<dbReference type="InterPro" id="IPR029453">
    <property type="entry name" value="Rictor_IV"/>
</dbReference>
<proteinExistence type="predicted"/>
<dbReference type="GO" id="GO:0031932">
    <property type="term" value="C:TORC2 complex"/>
    <property type="evidence" value="ECO:0007669"/>
    <property type="project" value="InterPro"/>
</dbReference>
<dbReference type="GO" id="GO:0043539">
    <property type="term" value="F:protein serine/threonine kinase activator activity"/>
    <property type="evidence" value="ECO:0007669"/>
    <property type="project" value="TreeGrafter"/>
</dbReference>
<dbReference type="WBParaSite" id="sdigi.contig3.g422.t1">
    <property type="protein sequence ID" value="sdigi.contig3.g422.t1"/>
    <property type="gene ID" value="sdigi.contig3.g422"/>
</dbReference>
<dbReference type="PANTHER" id="PTHR13298">
    <property type="entry name" value="CYTOSOLIC REGULATOR PIANISSIMO"/>
    <property type="match status" value="1"/>
</dbReference>
<dbReference type="Pfam" id="PF14668">
    <property type="entry name" value="RICTOR_V"/>
    <property type="match status" value="1"/>
</dbReference>
<dbReference type="GO" id="GO:0051897">
    <property type="term" value="P:positive regulation of phosphatidylinositol 3-kinase/protein kinase B signal transduction"/>
    <property type="evidence" value="ECO:0007669"/>
    <property type="project" value="TreeGrafter"/>
</dbReference>
<dbReference type="Pfam" id="PF14666">
    <property type="entry name" value="RICTOR_M"/>
    <property type="match status" value="1"/>
</dbReference>
<dbReference type="Pfam" id="PF14663">
    <property type="entry name" value="RasGEF_N_2"/>
    <property type="match status" value="1"/>
</dbReference>
<organism evidence="2 3">
    <name type="scientific">Setaria digitata</name>
    <dbReference type="NCBI Taxonomy" id="48799"/>
    <lineage>
        <taxon>Eukaryota</taxon>
        <taxon>Metazoa</taxon>
        <taxon>Ecdysozoa</taxon>
        <taxon>Nematoda</taxon>
        <taxon>Chromadorea</taxon>
        <taxon>Rhabditida</taxon>
        <taxon>Spirurina</taxon>
        <taxon>Spiruromorpha</taxon>
        <taxon>Filarioidea</taxon>
        <taxon>Setariidae</taxon>
        <taxon>Setaria</taxon>
    </lineage>
</organism>
<dbReference type="AlphaFoldDB" id="A0A915PPK8"/>
<reference evidence="3" key="1">
    <citation type="submission" date="2022-11" db="UniProtKB">
        <authorList>
            <consortium name="WormBaseParasite"/>
        </authorList>
    </citation>
    <scope>IDENTIFICATION</scope>
</reference>
<dbReference type="SUPFAM" id="SSF48371">
    <property type="entry name" value="ARM repeat"/>
    <property type="match status" value="1"/>
</dbReference>
<dbReference type="GO" id="GO:0038203">
    <property type="term" value="P:TORC2 signaling"/>
    <property type="evidence" value="ECO:0007669"/>
    <property type="project" value="TreeGrafter"/>
</dbReference>
<dbReference type="InterPro" id="IPR028268">
    <property type="entry name" value="Pianissimo_fam"/>
</dbReference>
<sequence length="632" mass="72247">MFVGEKNKNIYKKEVALEDFKIPVLKFKAMSFSKLKKNTRFTDLVKNTTNVEYVKLIVSCLDYRSEDSFSRFVLETALSSASEAGRKWATRFLSILAVYNNSDFSVWGIKLLLRQLEDPSAKVVRHAVRLLHRWIPYYPKSAYLIKDVCFDAFGDAGTLLKTHLFSDESYVENNFRDTLTTIDYWKKEFNSRYAEIIDEDVRVALLDSKRSIDGRYARCSNERIAKFGVPMPVHLYGQLAQHDTGRKLLLESDEVGRLLDVLRDSPLPTDAYQISEMKGALYALGHTAAGLNPGLLPTETVPIICRFAECCPVLSIRGAAFWVLNLIGNTKLGSVLLSSLGWESSNFIFTEKKTNDFLLQTANNDISKIWIRCMDWNDSLQHGVEPMNEKFLDIKHKNSELITNKRTFSNLMDHLVYRWKGCGLLSLEAVNCSVGIHHGSTSEVENVLFDNDNISTLQKEGEETEDYFIIRSRFRLRPLLLDKLPTFKNFLGTEVKYSSMSEDEDIFINEELIKHNCDPSSAAEWQHGMNNCLYCSWPEEYFGSKNDLEVGVSTEARNEIISLFLLQGSKQTMSSKILLKNYLSNRENFSSLCLYSDIVALLAQHDYNTETRRLVHELFANALQNVCICEPS</sequence>
<dbReference type="SMART" id="SM01310">
    <property type="entry name" value="RICTOR_V"/>
    <property type="match status" value="1"/>
</dbReference>
<accession>A0A915PPK8</accession>
<protein>
    <submittedName>
        <fullName evidence="3">Rapamycin-insensitive companion of mTOR domain-containing protein</fullName>
    </submittedName>
</protein>
<feature type="domain" description="Rapamycin-insensitive companion of mTOR" evidence="1">
    <location>
        <begin position="274"/>
        <end position="344"/>
    </location>
</feature>
<dbReference type="PANTHER" id="PTHR13298:SF11">
    <property type="entry name" value="RAPAMYCIN-INSENSITIVE COMPANION OF MTOR"/>
    <property type="match status" value="1"/>
</dbReference>
<dbReference type="SMART" id="SM01303">
    <property type="entry name" value="RasGEF_N_2"/>
    <property type="match status" value="1"/>
</dbReference>
<keyword evidence="2" id="KW-1185">Reference proteome</keyword>